<keyword evidence="1" id="KW-1133">Transmembrane helix</keyword>
<dbReference type="AlphaFoldDB" id="A0A318Q6J4"/>
<gene>
    <name evidence="2" type="ORF">CFR71_10505</name>
</gene>
<dbReference type="Proteomes" id="UP000247609">
    <property type="component" value="Unassembled WGS sequence"/>
</dbReference>
<dbReference type="EMBL" id="NOXG01000012">
    <property type="protein sequence ID" value="PYD75246.1"/>
    <property type="molecule type" value="Genomic_DNA"/>
</dbReference>
<accession>A0A318Q6J4</accession>
<organism evidence="2 3">
    <name type="scientific">Novacetimonas pomaceti</name>
    <dbReference type="NCBI Taxonomy" id="2021998"/>
    <lineage>
        <taxon>Bacteria</taxon>
        <taxon>Pseudomonadati</taxon>
        <taxon>Pseudomonadota</taxon>
        <taxon>Alphaproteobacteria</taxon>
        <taxon>Acetobacterales</taxon>
        <taxon>Acetobacteraceae</taxon>
        <taxon>Novacetimonas</taxon>
    </lineage>
</organism>
<keyword evidence="1" id="KW-0472">Membrane</keyword>
<evidence type="ECO:0000313" key="3">
    <source>
        <dbReference type="Proteomes" id="UP000247609"/>
    </source>
</evidence>
<reference evidence="2 3" key="1">
    <citation type="submission" date="2017-07" db="EMBL/GenBank/DDBJ databases">
        <title>A draft genome sequence of Komagataeibacter sp. T5K1.</title>
        <authorList>
            <person name="Skraban J."/>
            <person name="Cleenwerck I."/>
            <person name="Vandamme P."/>
            <person name="Trcek J."/>
        </authorList>
    </citation>
    <scope>NUCLEOTIDE SEQUENCE [LARGE SCALE GENOMIC DNA]</scope>
    <source>
        <strain evidence="2 3">T5K1</strain>
    </source>
</reference>
<comment type="caution">
    <text evidence="2">The sequence shown here is derived from an EMBL/GenBank/DDBJ whole genome shotgun (WGS) entry which is preliminary data.</text>
</comment>
<name>A0A318Q6J4_9PROT</name>
<evidence type="ECO:0000313" key="2">
    <source>
        <dbReference type="EMBL" id="PYD75246.1"/>
    </source>
</evidence>
<keyword evidence="1" id="KW-0812">Transmembrane</keyword>
<evidence type="ECO:0000256" key="1">
    <source>
        <dbReference type="SAM" id="Phobius"/>
    </source>
</evidence>
<feature type="transmembrane region" description="Helical" evidence="1">
    <location>
        <begin position="54"/>
        <end position="74"/>
    </location>
</feature>
<feature type="transmembrane region" description="Helical" evidence="1">
    <location>
        <begin position="27"/>
        <end position="47"/>
    </location>
</feature>
<proteinExistence type="predicted"/>
<sequence>MMARVLYCWILLMMLLAGELTMARLGFSSAVCACAVLMGLVIIFGFMRIAQAPPLAAIFALGGLFWLVILLSLGSLDSFTRTNFAVGSAMSSRPDHAPASPDESR</sequence>
<protein>
    <submittedName>
        <fullName evidence="2">Uncharacterized protein</fullName>
    </submittedName>
</protein>